<dbReference type="RefSeq" id="WP_101298464.1">
    <property type="nucleotide sequence ID" value="NZ_CP025197.1"/>
</dbReference>
<keyword evidence="4" id="KW-1185">Reference proteome</keyword>
<dbReference type="OrthoDB" id="2080915at2"/>
<gene>
    <name evidence="3" type="ORF">B9R14_02760</name>
    <name evidence="2" type="ORF">HVS_00140</name>
</gene>
<dbReference type="KEGG" id="hsc:HVS_00140"/>
<dbReference type="EMBL" id="CP025197">
    <property type="protein sequence ID" value="AUG56018.1"/>
    <property type="molecule type" value="Genomic_DNA"/>
</dbReference>
<dbReference type="EMBL" id="NEMB01000003">
    <property type="protein sequence ID" value="PQQ65794.1"/>
    <property type="molecule type" value="Genomic_DNA"/>
</dbReference>
<reference evidence="2 4" key="1">
    <citation type="submission" date="2017-12" db="EMBL/GenBank/DDBJ databases">
        <title>Complete genome sequence of Herbivorax saccincola GGR1, a novel Cellulosome-producing hydrolytic bacterium in a thermophilic biogas plant, established by Illumina and Nanopore MinION sequencing.</title>
        <authorList>
            <person name="Pechtl A."/>
            <person name="Ruckert C."/>
            <person name="Koeck D.E."/>
            <person name="Maus I."/>
            <person name="Winkler A."/>
            <person name="Kalinowski J."/>
            <person name="Puhler A."/>
            <person name="Schwarz W.W."/>
            <person name="Zverlov V.V."/>
            <person name="Schluter A."/>
            <person name="Liebl W."/>
        </authorList>
    </citation>
    <scope>NUCLEOTIDE SEQUENCE [LARGE SCALE GENOMIC DNA]</scope>
    <source>
        <strain evidence="2">GGR1</strain>
        <strain evidence="4">SR1</strain>
    </source>
</reference>
<dbReference type="Gene3D" id="1.10.260.40">
    <property type="entry name" value="lambda repressor-like DNA-binding domains"/>
    <property type="match status" value="2"/>
</dbReference>
<dbReference type="InterPro" id="IPR010982">
    <property type="entry name" value="Lambda_DNA-bd_dom_sf"/>
</dbReference>
<proteinExistence type="predicted"/>
<dbReference type="SUPFAM" id="SSF47413">
    <property type="entry name" value="lambda repressor-like DNA-binding domains"/>
    <property type="match status" value="1"/>
</dbReference>
<dbReference type="GO" id="GO:0003677">
    <property type="term" value="F:DNA binding"/>
    <property type="evidence" value="ECO:0007669"/>
    <property type="project" value="InterPro"/>
</dbReference>
<evidence type="ECO:0000313" key="4">
    <source>
        <dbReference type="Proteomes" id="UP000233534"/>
    </source>
</evidence>
<evidence type="ECO:0000259" key="1">
    <source>
        <dbReference type="PROSITE" id="PS50943"/>
    </source>
</evidence>
<dbReference type="PROSITE" id="PS50943">
    <property type="entry name" value="HTH_CROC1"/>
    <property type="match status" value="1"/>
</dbReference>
<reference evidence="3 5" key="2">
    <citation type="journal article" date="2018" name="Syst. Appl. Microbiol.">
        <title>Characterization and high-quality draft genome sequence of Herbivorax saccincola A7, an anaerobic, alkaliphilic, thermophilic, cellulolytic, and xylanolytic bacterium.</title>
        <authorList>
            <person name="Aikawa S."/>
            <person name="Baramee S."/>
            <person name="Sermsathanaswadi J."/>
            <person name="Thianheng P."/>
            <person name="Tachaapaikoon C."/>
            <person name="Shikata A."/>
            <person name="Waeonukul R."/>
            <person name="Pason P."/>
            <person name="Ratanakhanokchai K."/>
            <person name="Kosugi A."/>
        </authorList>
    </citation>
    <scope>NUCLEOTIDE SEQUENCE [LARGE SCALE GENOMIC DNA]</scope>
    <source>
        <strain evidence="3 5">A7</strain>
    </source>
</reference>
<protein>
    <submittedName>
        <fullName evidence="2">Helix-turn-helix domain protein</fullName>
    </submittedName>
    <submittedName>
        <fullName evidence="3">Transcriptional regulator</fullName>
    </submittedName>
</protein>
<name>A0A2K9E0Y6_9FIRM</name>
<evidence type="ECO:0000313" key="2">
    <source>
        <dbReference type="EMBL" id="AUG56018.1"/>
    </source>
</evidence>
<sequence>MSDLGDLFRQIRIKKNWSLRKAANKMGISYSYLSILEKGVDPRTGKATNPRPETLKIISETYNYPYEELMKTAGYLDKDSDKGKVFNLAVFESNINLIKGDMSIEKLSEDIYIKTGYHIKASQIRSYLNGDIEPFPGTLNILCKYAEVSMDFWYRYNTPETLEEERIKYRSNLDKQTIEESNKDFVLFNKLRKDVKDFVISEENLPYIEAAMEAQKSNISPDTLKILISTIVGERDSTE</sequence>
<dbReference type="CDD" id="cd00093">
    <property type="entry name" value="HTH_XRE"/>
    <property type="match status" value="1"/>
</dbReference>
<organism evidence="2 4">
    <name type="scientific">Acetivibrio saccincola</name>
    <dbReference type="NCBI Taxonomy" id="1677857"/>
    <lineage>
        <taxon>Bacteria</taxon>
        <taxon>Bacillati</taxon>
        <taxon>Bacillota</taxon>
        <taxon>Clostridia</taxon>
        <taxon>Eubacteriales</taxon>
        <taxon>Oscillospiraceae</taxon>
        <taxon>Acetivibrio</taxon>
    </lineage>
</organism>
<accession>A0A2K9E0Y6</accession>
<dbReference type="InterPro" id="IPR001387">
    <property type="entry name" value="Cro/C1-type_HTH"/>
</dbReference>
<dbReference type="Proteomes" id="UP000239720">
    <property type="component" value="Unassembled WGS sequence"/>
</dbReference>
<dbReference type="Proteomes" id="UP000233534">
    <property type="component" value="Chromosome"/>
</dbReference>
<evidence type="ECO:0000313" key="5">
    <source>
        <dbReference type="Proteomes" id="UP000239720"/>
    </source>
</evidence>
<dbReference type="AlphaFoldDB" id="A0A2K9E0Y6"/>
<dbReference type="Pfam" id="PF12844">
    <property type="entry name" value="HTH_19"/>
    <property type="match status" value="1"/>
</dbReference>
<evidence type="ECO:0000313" key="3">
    <source>
        <dbReference type="EMBL" id="PQQ65794.1"/>
    </source>
</evidence>
<feature type="domain" description="HTH cro/C1-type" evidence="1">
    <location>
        <begin position="8"/>
        <end position="69"/>
    </location>
</feature>
<dbReference type="SMART" id="SM00530">
    <property type="entry name" value="HTH_XRE"/>
    <property type="match status" value="2"/>
</dbReference>